<evidence type="ECO:0000313" key="3">
    <source>
        <dbReference type="EMBL" id="CAL1241382.1"/>
    </source>
</evidence>
<evidence type="ECO:0000256" key="1">
    <source>
        <dbReference type="SAM" id="MobiDB-lite"/>
    </source>
</evidence>
<evidence type="ECO:0008006" key="5">
    <source>
        <dbReference type="Google" id="ProtNLM"/>
    </source>
</evidence>
<dbReference type="RefSeq" id="WP_348757903.1">
    <property type="nucleotide sequence ID" value="NZ_OZ026884.1"/>
</dbReference>
<dbReference type="EMBL" id="OZ026884">
    <property type="protein sequence ID" value="CAL1241382.1"/>
    <property type="molecule type" value="Genomic_DNA"/>
</dbReference>
<proteinExistence type="predicted"/>
<evidence type="ECO:0000256" key="2">
    <source>
        <dbReference type="SAM" id="SignalP"/>
    </source>
</evidence>
<feature type="signal peptide" evidence="2">
    <location>
        <begin position="1"/>
        <end position="23"/>
    </location>
</feature>
<dbReference type="InterPro" id="IPR025566">
    <property type="entry name" value="DUF4331"/>
</dbReference>
<dbReference type="Pfam" id="PF14224">
    <property type="entry name" value="DUF4331"/>
    <property type="match status" value="1"/>
</dbReference>
<evidence type="ECO:0000313" key="4">
    <source>
        <dbReference type="Proteomes" id="UP001497493"/>
    </source>
</evidence>
<sequence length="520" mass="56169">MTPHRQSLILAALLAALGQPAWAASHREAPLIALDPAADITDLYAFVGYDGANLARAPAERKVTLIMNVIPGQEPGSGPNYFSFDDQVVYQFVIDNDRDGRGLDDLVYEVRFKTEVTKPAQFIRPVAVSPVTALEGPGAAALASIQRYTVTELRNCRPAGGELRQCRRTELFQGALQPTVPSNIGPRTTPNYEQLAALGIFTDAGTGIRVFAGQRAETFAIDLGAVFDTINLRVENGTPIPNTRPPLPVQTAAEDANDAANPFGINNFSGFNINTIALEIPIKRLTADGQPANPKNGTIGVWARTLRPSLTLRKGEPLLNPKHPPTTLVRGKGPLVQVSRMANPLVNELIIPFGRKDLWNATLPEDEAIFLDAYRNLDVAGALQLVSGVPVPAQPREDVVRLLLKYPGQNPDPNVGPFSELLRLDLTVPPTPPGEIKRLGPYAHDAAGNPTPDPAGFPNGRRPNDDVTDIVVRTAGGPRYIQNFVGDGVGINEKGITPEFPFLPTPFDGRDRRHRDPGET</sequence>
<dbReference type="Proteomes" id="UP001497493">
    <property type="component" value="Chromosome"/>
</dbReference>
<feature type="compositionally biased region" description="Basic and acidic residues" evidence="1">
    <location>
        <begin position="508"/>
        <end position="520"/>
    </location>
</feature>
<feature type="chain" id="PRO_5046725634" description="DUF4331 domain-containing protein" evidence="2">
    <location>
        <begin position="24"/>
        <end position="520"/>
    </location>
</feature>
<feature type="region of interest" description="Disordered" evidence="1">
    <location>
        <begin position="496"/>
        <end position="520"/>
    </location>
</feature>
<gene>
    <name evidence="3" type="ORF">MECH1_V1_2606</name>
</gene>
<accession>A0ABM9NL67</accession>
<organism evidence="3 4">
    <name type="scientific">Candidatus Methylocalor cossyra</name>
    <dbReference type="NCBI Taxonomy" id="3108543"/>
    <lineage>
        <taxon>Bacteria</taxon>
        <taxon>Pseudomonadati</taxon>
        <taxon>Pseudomonadota</taxon>
        <taxon>Gammaproteobacteria</taxon>
        <taxon>Methylococcales</taxon>
        <taxon>Methylococcaceae</taxon>
        <taxon>Candidatus Methylocalor</taxon>
    </lineage>
</organism>
<name>A0ABM9NL67_9GAMM</name>
<reference evidence="3 4" key="1">
    <citation type="submission" date="2024-04" db="EMBL/GenBank/DDBJ databases">
        <authorList>
            <person name="Cremers G."/>
        </authorList>
    </citation>
    <scope>NUCLEOTIDE SEQUENCE [LARGE SCALE GENOMIC DNA]</scope>
    <source>
        <strain evidence="3">MeCH1-AG</strain>
    </source>
</reference>
<keyword evidence="4" id="KW-1185">Reference proteome</keyword>
<protein>
    <recommendedName>
        <fullName evidence="5">DUF4331 domain-containing protein</fullName>
    </recommendedName>
</protein>
<keyword evidence="2" id="KW-0732">Signal</keyword>